<dbReference type="PANTHER" id="PTHR10826:SF41">
    <property type="entry name" value="MITOCHONDRIAL GLYCOPROTEIN FAMILY PROTEIN"/>
    <property type="match status" value="1"/>
</dbReference>
<reference evidence="3" key="2">
    <citation type="submission" date="2025-08" db="UniProtKB">
        <authorList>
            <consortium name="RefSeq"/>
        </authorList>
    </citation>
    <scope>IDENTIFICATION</scope>
    <source>
        <tissue evidence="3">Leaf</tissue>
    </source>
</reference>
<dbReference type="AlphaFoldDB" id="A0A1U7YKN2"/>
<reference evidence="2" key="1">
    <citation type="journal article" date="2013" name="Genome Biol.">
        <title>Reference genomes and transcriptomes of Nicotiana sylvestris and Nicotiana tomentosiformis.</title>
        <authorList>
            <person name="Sierro N."/>
            <person name="Battey J.N."/>
            <person name="Ouadi S."/>
            <person name="Bovet L."/>
            <person name="Goepfert S."/>
            <person name="Bakaher N."/>
            <person name="Peitsch M.C."/>
            <person name="Ivanov N.V."/>
        </authorList>
    </citation>
    <scope>NUCLEOTIDE SEQUENCE [LARGE SCALE GENOMIC DNA]</scope>
</reference>
<sequence>MALSNVIRRTASQVVPLAVRSIRRSQSYHHSALFSAVVDRRAVHRNLFRSSVPSTLHLYSTQKRSSSDESLLKVIQSEIQFAEESDEQNKADEVPEGFPFTLEDHPGQQTISLTKEYQGETINVEVHMPDLVTDDDDEDGNDNDDTERPAQSQLPLVVRVSKRNGPCLEFGCTTYPDEVVIDHLAIKDPDAADEQIAYEGPEFSDLDENIQKAFHKYLEIRGIKPRTTNFLHEYMINKDSREYLMWIKNVKKFIEA</sequence>
<organism evidence="2 3">
    <name type="scientific">Nicotiana sylvestris</name>
    <name type="common">Wood tobacco</name>
    <name type="synonym">South American tobacco</name>
    <dbReference type="NCBI Taxonomy" id="4096"/>
    <lineage>
        <taxon>Eukaryota</taxon>
        <taxon>Viridiplantae</taxon>
        <taxon>Streptophyta</taxon>
        <taxon>Embryophyta</taxon>
        <taxon>Tracheophyta</taxon>
        <taxon>Spermatophyta</taxon>
        <taxon>Magnoliopsida</taxon>
        <taxon>eudicotyledons</taxon>
        <taxon>Gunneridae</taxon>
        <taxon>Pentapetalae</taxon>
        <taxon>asterids</taxon>
        <taxon>lamiids</taxon>
        <taxon>Solanales</taxon>
        <taxon>Solanaceae</taxon>
        <taxon>Nicotianoideae</taxon>
        <taxon>Nicotianeae</taxon>
        <taxon>Nicotiana</taxon>
    </lineage>
</organism>
<evidence type="ECO:0000256" key="1">
    <source>
        <dbReference type="SAM" id="MobiDB-lite"/>
    </source>
</evidence>
<evidence type="ECO:0000313" key="3">
    <source>
        <dbReference type="RefSeq" id="XP_009804637.1"/>
    </source>
</evidence>
<gene>
    <name evidence="3" type="primary">LOC104249837</name>
</gene>
<dbReference type="STRING" id="4096.A0A1U7YKN2"/>
<dbReference type="PANTHER" id="PTHR10826">
    <property type="entry name" value="COMPLEMENT COMPONENT 1"/>
    <property type="match status" value="1"/>
</dbReference>
<dbReference type="FunFam" id="3.10.280.10:FF:000002">
    <property type="entry name" value="Mitochondrial glycoprotein family protein"/>
    <property type="match status" value="1"/>
</dbReference>
<dbReference type="GeneID" id="104249837"/>
<dbReference type="OrthoDB" id="278212at2759"/>
<dbReference type="Gene3D" id="3.10.280.10">
    <property type="entry name" value="Mitochondrial glycoprotein"/>
    <property type="match status" value="1"/>
</dbReference>
<name>A0A1U7YKN2_NICSY</name>
<evidence type="ECO:0000313" key="2">
    <source>
        <dbReference type="Proteomes" id="UP000189701"/>
    </source>
</evidence>
<keyword evidence="2" id="KW-1185">Reference proteome</keyword>
<dbReference type="InterPro" id="IPR003428">
    <property type="entry name" value="MAM33"/>
</dbReference>
<protein>
    <submittedName>
        <fullName evidence="3">Uncharacterized protein At2g39795, mitochondrial-like</fullName>
    </submittedName>
</protein>
<dbReference type="KEGG" id="nsy:104249837"/>
<dbReference type="GO" id="GO:0005759">
    <property type="term" value="C:mitochondrial matrix"/>
    <property type="evidence" value="ECO:0007669"/>
    <property type="project" value="InterPro"/>
</dbReference>
<dbReference type="RefSeq" id="XP_009804637.1">
    <property type="nucleotide sequence ID" value="XM_009806335.1"/>
</dbReference>
<dbReference type="Proteomes" id="UP000189701">
    <property type="component" value="Unplaced"/>
</dbReference>
<proteinExistence type="predicted"/>
<dbReference type="SUPFAM" id="SSF54529">
    <property type="entry name" value="Mitochondrial glycoprotein MAM33-like"/>
    <property type="match status" value="1"/>
</dbReference>
<feature type="compositionally biased region" description="Acidic residues" evidence="1">
    <location>
        <begin position="132"/>
        <end position="145"/>
    </location>
</feature>
<feature type="region of interest" description="Disordered" evidence="1">
    <location>
        <begin position="131"/>
        <end position="152"/>
    </location>
</feature>
<dbReference type="Pfam" id="PF02330">
    <property type="entry name" value="MAM33"/>
    <property type="match status" value="1"/>
</dbReference>
<dbReference type="eggNOG" id="KOG2536">
    <property type="taxonomic scope" value="Eukaryota"/>
</dbReference>
<accession>A0A1U7YKN2</accession>
<dbReference type="InterPro" id="IPR036561">
    <property type="entry name" value="MAM33_sf"/>
</dbReference>